<dbReference type="SUPFAM" id="SSF48726">
    <property type="entry name" value="Immunoglobulin"/>
    <property type="match status" value="1"/>
</dbReference>
<evidence type="ECO:0000313" key="1">
    <source>
        <dbReference type="EMBL" id="CAD1553435.1"/>
    </source>
</evidence>
<accession>A0A6V7JSV2</accession>
<organism evidence="1">
    <name type="scientific">Bracon brevicornis</name>
    <dbReference type="NCBI Taxonomy" id="1563983"/>
    <lineage>
        <taxon>Eukaryota</taxon>
        <taxon>Metazoa</taxon>
        <taxon>Ecdysozoa</taxon>
        <taxon>Arthropoda</taxon>
        <taxon>Hexapoda</taxon>
        <taxon>Insecta</taxon>
        <taxon>Pterygota</taxon>
        <taxon>Neoptera</taxon>
        <taxon>Endopterygota</taxon>
        <taxon>Hymenoptera</taxon>
        <taxon>Apocrita</taxon>
        <taxon>Ichneumonoidea</taxon>
        <taxon>Braconidae</taxon>
        <taxon>Braconinae</taxon>
        <taxon>Bracon</taxon>
    </lineage>
</organism>
<dbReference type="Gene3D" id="2.60.40.10">
    <property type="entry name" value="Immunoglobulins"/>
    <property type="match status" value="1"/>
</dbReference>
<dbReference type="InterPro" id="IPR036179">
    <property type="entry name" value="Ig-like_dom_sf"/>
</dbReference>
<sequence>VHEWPIGNDTMKSKMEIDPATQKDAGYYECQADNQYAVDRRGFRTDYVMISY</sequence>
<proteinExistence type="predicted"/>
<dbReference type="AlphaFoldDB" id="A0A6V7JSV2"/>
<reference evidence="1" key="1">
    <citation type="submission" date="2020-07" db="EMBL/GenBank/DDBJ databases">
        <authorList>
            <person name="Ferguson B K."/>
        </authorList>
    </citation>
    <scope>NUCLEOTIDE SEQUENCE</scope>
    <source>
        <strain evidence="1">L06</strain>
    </source>
</reference>
<protein>
    <recommendedName>
        <fullName evidence="2">Ig-like domain-containing protein</fullName>
    </recommendedName>
</protein>
<evidence type="ECO:0008006" key="2">
    <source>
        <dbReference type="Google" id="ProtNLM"/>
    </source>
</evidence>
<feature type="non-terminal residue" evidence="1">
    <location>
        <position position="1"/>
    </location>
</feature>
<dbReference type="EMBL" id="CADCXW020000018">
    <property type="protein sequence ID" value="CAD1553435.1"/>
    <property type="molecule type" value="Genomic_DNA"/>
</dbReference>
<dbReference type="InterPro" id="IPR013783">
    <property type="entry name" value="Ig-like_fold"/>
</dbReference>
<name>A0A6V7JSV2_9HYME</name>
<gene>
    <name evidence="1" type="ORF">BBRV_LOCUS57145</name>
</gene>